<accession>A9D9J5</accession>
<dbReference type="Pfam" id="PF00378">
    <property type="entry name" value="ECH_1"/>
    <property type="match status" value="1"/>
</dbReference>
<dbReference type="InterPro" id="IPR029045">
    <property type="entry name" value="ClpP/crotonase-like_dom_sf"/>
</dbReference>
<dbReference type="STRING" id="314608.KT99_08008"/>
<evidence type="ECO:0000313" key="3">
    <source>
        <dbReference type="Proteomes" id="UP000005839"/>
    </source>
</evidence>
<keyword evidence="3" id="KW-1185">Reference proteome</keyword>
<dbReference type="PANTHER" id="PTHR43149:SF1">
    <property type="entry name" value="DELTA(3,5)-DELTA(2,4)-DIENOYL-COA ISOMERASE, MITOCHONDRIAL"/>
    <property type="match status" value="1"/>
</dbReference>
<evidence type="ECO:0000313" key="2">
    <source>
        <dbReference type="EMBL" id="EDQ00789.1"/>
    </source>
</evidence>
<keyword evidence="2" id="KW-0456">Lyase</keyword>
<dbReference type="InterPro" id="IPR045002">
    <property type="entry name" value="Ech1-like"/>
</dbReference>
<dbReference type="Gene3D" id="3.90.226.10">
    <property type="entry name" value="2-enoyl-CoA Hydratase, Chain A, domain 1"/>
    <property type="match status" value="1"/>
</dbReference>
<dbReference type="InterPro" id="IPR001753">
    <property type="entry name" value="Enoyl-CoA_hydra/iso"/>
</dbReference>
<comment type="caution">
    <text evidence="2">The sequence shown here is derived from an EMBL/GenBank/DDBJ whole genome shotgun (WGS) entry which is preliminary data.</text>
</comment>
<dbReference type="AlphaFoldDB" id="A9D9J5"/>
<name>A9D9J5_9GAMM</name>
<dbReference type="Proteomes" id="UP000005839">
    <property type="component" value="Unassembled WGS sequence"/>
</dbReference>
<dbReference type="GO" id="GO:0004300">
    <property type="term" value="F:enoyl-CoA hydratase activity"/>
    <property type="evidence" value="ECO:0007669"/>
    <property type="project" value="UniProtKB-EC"/>
</dbReference>
<dbReference type="SUPFAM" id="SSF52096">
    <property type="entry name" value="ClpP/crotonase"/>
    <property type="match status" value="1"/>
</dbReference>
<reference evidence="2 3" key="1">
    <citation type="submission" date="2007-10" db="EMBL/GenBank/DDBJ databases">
        <authorList>
            <person name="Yayanos A."/>
            <person name="Ferriera S."/>
            <person name="Johnson J."/>
            <person name="Kravitz S."/>
            <person name="Halpern A."/>
            <person name="Remington K."/>
            <person name="Beeson K."/>
            <person name="Tran B."/>
            <person name="Rogers Y.-H."/>
            <person name="Friedman R."/>
            <person name="Venter J.C."/>
        </authorList>
    </citation>
    <scope>NUCLEOTIDE SEQUENCE [LARGE SCALE GENOMIC DNA]</scope>
    <source>
        <strain evidence="2 3">KT99</strain>
    </source>
</reference>
<sequence length="59" mass="6153">MPVIAVFEGVCFGGGMQIALGADFRIAAADAKLSIMEAKWGLVPDMAGLVSLREVVSKD</sequence>
<proteinExistence type="inferred from homology"/>
<organism evidence="2 3">
    <name type="scientific">Shewanella benthica KT99</name>
    <dbReference type="NCBI Taxonomy" id="314608"/>
    <lineage>
        <taxon>Bacteria</taxon>
        <taxon>Pseudomonadati</taxon>
        <taxon>Pseudomonadota</taxon>
        <taxon>Gammaproteobacteria</taxon>
        <taxon>Alteromonadales</taxon>
        <taxon>Shewanellaceae</taxon>
        <taxon>Shewanella</taxon>
    </lineage>
</organism>
<dbReference type="GO" id="GO:0016853">
    <property type="term" value="F:isomerase activity"/>
    <property type="evidence" value="ECO:0007669"/>
    <property type="project" value="InterPro"/>
</dbReference>
<protein>
    <submittedName>
        <fullName evidence="2">Enoyl-CoA hydratase</fullName>
        <ecNumber evidence="2">4.2.1.17</ecNumber>
    </submittedName>
</protein>
<evidence type="ECO:0000256" key="1">
    <source>
        <dbReference type="ARBA" id="ARBA00005254"/>
    </source>
</evidence>
<dbReference type="EC" id="4.2.1.17" evidence="2"/>
<dbReference type="PANTHER" id="PTHR43149">
    <property type="entry name" value="ENOYL-COA HYDRATASE"/>
    <property type="match status" value="1"/>
</dbReference>
<dbReference type="EMBL" id="ABIC01000016">
    <property type="protein sequence ID" value="EDQ00789.1"/>
    <property type="molecule type" value="Genomic_DNA"/>
</dbReference>
<comment type="similarity">
    <text evidence="1">Belongs to the enoyl-CoA hydratase/isomerase family.</text>
</comment>
<gene>
    <name evidence="2" type="ORF">KT99_08008</name>
</gene>